<comment type="subcellular location">
    <subcellularLocation>
        <location evidence="1">Cell inner membrane</location>
        <topology evidence="1">Multi-pass membrane protein</topology>
    </subcellularLocation>
</comment>
<evidence type="ECO:0000313" key="9">
    <source>
        <dbReference type="Proteomes" id="UP000555564"/>
    </source>
</evidence>
<evidence type="ECO:0000256" key="1">
    <source>
        <dbReference type="ARBA" id="ARBA00004429"/>
    </source>
</evidence>
<name>A0A7X0IHH9_9ACTN</name>
<dbReference type="GO" id="GO:0005886">
    <property type="term" value="C:plasma membrane"/>
    <property type="evidence" value="ECO:0007669"/>
    <property type="project" value="UniProtKB-SubCell"/>
</dbReference>
<dbReference type="Pfam" id="PF07690">
    <property type="entry name" value="MFS_1"/>
    <property type="match status" value="1"/>
</dbReference>
<keyword evidence="9" id="KW-1185">Reference proteome</keyword>
<keyword evidence="6 7" id="KW-0472">Membrane</keyword>
<comment type="caution">
    <text evidence="8">The sequence shown here is derived from an EMBL/GenBank/DDBJ whole genome shotgun (WGS) entry which is preliminary data.</text>
</comment>
<dbReference type="InterPro" id="IPR036259">
    <property type="entry name" value="MFS_trans_sf"/>
</dbReference>
<sequence length="145" mass="14694">MSPRGSSRPMAGLLAAMAVSLTGTRVSAIALPWLVLTTTGSTAQTGLVAFAKMAPYVLVKGLTGPLVDRVGPRHVSWIGDVVSTAAAGAVVLLYALGSLPLGALLALVAVVGAARGPGDLAKEVMVPEAAERVRVPLERATGLMR</sequence>
<dbReference type="PANTHER" id="PTHR23513">
    <property type="entry name" value="INTEGRAL MEMBRANE EFFLUX PROTEIN-RELATED"/>
    <property type="match status" value="1"/>
</dbReference>
<gene>
    <name evidence="8" type="ORF">BJ992_003188</name>
</gene>
<evidence type="ECO:0000256" key="4">
    <source>
        <dbReference type="ARBA" id="ARBA00022692"/>
    </source>
</evidence>
<evidence type="ECO:0000256" key="2">
    <source>
        <dbReference type="ARBA" id="ARBA00022448"/>
    </source>
</evidence>
<proteinExistence type="predicted"/>
<dbReference type="Proteomes" id="UP000555564">
    <property type="component" value="Unassembled WGS sequence"/>
</dbReference>
<evidence type="ECO:0000313" key="8">
    <source>
        <dbReference type="EMBL" id="MBB6473757.1"/>
    </source>
</evidence>
<dbReference type="InterPro" id="IPR011701">
    <property type="entry name" value="MFS"/>
</dbReference>
<keyword evidence="3" id="KW-1003">Cell membrane</keyword>
<evidence type="ECO:0000256" key="5">
    <source>
        <dbReference type="ARBA" id="ARBA00022989"/>
    </source>
</evidence>
<keyword evidence="4 7" id="KW-0812">Transmembrane</keyword>
<keyword evidence="5 7" id="KW-1133">Transmembrane helix</keyword>
<dbReference type="PANTHER" id="PTHR23513:SF9">
    <property type="entry name" value="ENTEROBACTIN EXPORTER ENTS"/>
    <property type="match status" value="1"/>
</dbReference>
<dbReference type="AlphaFoldDB" id="A0A7X0IHH9"/>
<evidence type="ECO:0000256" key="7">
    <source>
        <dbReference type="SAM" id="Phobius"/>
    </source>
</evidence>
<evidence type="ECO:0000256" key="3">
    <source>
        <dbReference type="ARBA" id="ARBA00022475"/>
    </source>
</evidence>
<protein>
    <submittedName>
        <fullName evidence="8">MFS family permease</fullName>
    </submittedName>
</protein>
<reference evidence="8 9" key="1">
    <citation type="submission" date="2020-08" db="EMBL/GenBank/DDBJ databases">
        <title>Sequencing the genomes of 1000 actinobacteria strains.</title>
        <authorList>
            <person name="Klenk H.-P."/>
        </authorList>
    </citation>
    <scope>NUCLEOTIDE SEQUENCE [LARGE SCALE GENOMIC DNA]</scope>
    <source>
        <strain evidence="8 9">DSM 44936</strain>
    </source>
</reference>
<keyword evidence="2" id="KW-0813">Transport</keyword>
<dbReference type="EMBL" id="JACHIU010000001">
    <property type="protein sequence ID" value="MBB6473757.1"/>
    <property type="molecule type" value="Genomic_DNA"/>
</dbReference>
<dbReference type="RefSeq" id="WP_221474837.1">
    <property type="nucleotide sequence ID" value="NZ_BAAALO010000043.1"/>
</dbReference>
<feature type="transmembrane region" description="Helical" evidence="7">
    <location>
        <begin position="91"/>
        <end position="114"/>
    </location>
</feature>
<evidence type="ECO:0000256" key="6">
    <source>
        <dbReference type="ARBA" id="ARBA00023136"/>
    </source>
</evidence>
<accession>A0A7X0IHH9</accession>
<dbReference type="SUPFAM" id="SSF103473">
    <property type="entry name" value="MFS general substrate transporter"/>
    <property type="match status" value="1"/>
</dbReference>
<dbReference type="GO" id="GO:0022857">
    <property type="term" value="F:transmembrane transporter activity"/>
    <property type="evidence" value="ECO:0007669"/>
    <property type="project" value="InterPro"/>
</dbReference>
<dbReference type="Gene3D" id="1.20.1250.20">
    <property type="entry name" value="MFS general substrate transporter like domains"/>
    <property type="match status" value="1"/>
</dbReference>
<organism evidence="8 9">
    <name type="scientific">Sphaerisporangium rubeum</name>
    <dbReference type="NCBI Taxonomy" id="321317"/>
    <lineage>
        <taxon>Bacteria</taxon>
        <taxon>Bacillati</taxon>
        <taxon>Actinomycetota</taxon>
        <taxon>Actinomycetes</taxon>
        <taxon>Streptosporangiales</taxon>
        <taxon>Streptosporangiaceae</taxon>
        <taxon>Sphaerisporangium</taxon>
    </lineage>
</organism>